<feature type="transmembrane region" description="Helical" evidence="1">
    <location>
        <begin position="29"/>
        <end position="49"/>
    </location>
</feature>
<gene>
    <name evidence="2" type="ORF">CJ231_06605</name>
</gene>
<protein>
    <submittedName>
        <fullName evidence="2">EpsG family protein</fullName>
    </submittedName>
</protein>
<dbReference type="OrthoDB" id="1061912at2"/>
<dbReference type="RefSeq" id="WP_102697278.1">
    <property type="nucleotide sequence ID" value="NZ_PNGJ01000004.1"/>
</dbReference>
<feature type="transmembrane region" description="Helical" evidence="1">
    <location>
        <begin position="199"/>
        <end position="217"/>
    </location>
</feature>
<feature type="transmembrane region" description="Helical" evidence="1">
    <location>
        <begin position="245"/>
        <end position="265"/>
    </location>
</feature>
<evidence type="ECO:0000313" key="3">
    <source>
        <dbReference type="Proteomes" id="UP000235564"/>
    </source>
</evidence>
<evidence type="ECO:0000256" key="1">
    <source>
        <dbReference type="SAM" id="Phobius"/>
    </source>
</evidence>
<dbReference type="Pfam" id="PF14897">
    <property type="entry name" value="EpsG"/>
    <property type="match status" value="1"/>
</dbReference>
<feature type="transmembrane region" description="Helical" evidence="1">
    <location>
        <begin position="170"/>
        <end position="192"/>
    </location>
</feature>
<feature type="transmembrane region" description="Helical" evidence="1">
    <location>
        <begin position="272"/>
        <end position="291"/>
    </location>
</feature>
<comment type="caution">
    <text evidence="2">The sequence shown here is derived from an EMBL/GenBank/DDBJ whole genome shotgun (WGS) entry which is preliminary data.</text>
</comment>
<reference evidence="2 3" key="1">
    <citation type="submission" date="2017-09" db="EMBL/GenBank/DDBJ databases">
        <title>Bacterial strain isolated from the female urinary microbiota.</title>
        <authorList>
            <person name="Thomas-White K."/>
            <person name="Kumar N."/>
            <person name="Forster S."/>
            <person name="Putonti C."/>
            <person name="Lawley T."/>
            <person name="Wolfe A.J."/>
        </authorList>
    </citation>
    <scope>NUCLEOTIDE SEQUENCE [LARGE SCALE GENOMIC DNA]</scope>
    <source>
        <strain evidence="2 3">UMB0536</strain>
    </source>
</reference>
<dbReference type="InterPro" id="IPR049458">
    <property type="entry name" value="EpsG-like"/>
</dbReference>
<keyword evidence="1" id="KW-1133">Transmembrane helix</keyword>
<keyword evidence="1" id="KW-0472">Membrane</keyword>
<name>A0A2N6QRH0_9BACT</name>
<feature type="transmembrane region" description="Helical" evidence="1">
    <location>
        <begin position="78"/>
        <end position="96"/>
    </location>
</feature>
<keyword evidence="1" id="KW-0812">Transmembrane</keyword>
<sequence length="392" mass="46119">MWLYLLIFFIPFVVYYSDSKQISKNSTFLFVYLFFLAAFVGLSDMFGGYDRYIYGEVFDSVADITTARESYLQHGAFLLFKGEPGYIILNILISFITENRYIFIFICTCLVYILLYQTLKDYAKNHPLALILFMGLWFFFTFTYLRQVLGATIVWLGIKYVINRNFWKFLFIFLIAWSMHKSAIIFFPVYFIPIKKYSVGTIVTVMIIALLIGISPLPNKIFNLYGDNSIIEQRADYSSSGGVRIAYFLEAVFFLFIIIFNYFSIGKNKVDILMLNIALLFCMTLLLFIRSENGGRLSWYFMIGIIITLTNLCKNIKRKTTLSVGLVVLSLVLYIRVYNSWQAYYFLYPYKTFLTNGYRSEDIIHGNYEYNNMYDTDKFHRKPFRMLINVKL</sequence>
<accession>A0A2N6QRH0</accession>
<feature type="transmembrane region" description="Helical" evidence="1">
    <location>
        <begin position="320"/>
        <end position="338"/>
    </location>
</feature>
<feature type="transmembrane region" description="Helical" evidence="1">
    <location>
        <begin position="131"/>
        <end position="158"/>
    </location>
</feature>
<dbReference type="EMBL" id="PNGJ01000004">
    <property type="protein sequence ID" value="PMC24375.1"/>
    <property type="molecule type" value="Genomic_DNA"/>
</dbReference>
<dbReference type="Proteomes" id="UP000235564">
    <property type="component" value="Unassembled WGS sequence"/>
</dbReference>
<feature type="transmembrane region" description="Helical" evidence="1">
    <location>
        <begin position="297"/>
        <end position="313"/>
    </location>
</feature>
<organism evidence="2 3">
    <name type="scientific">Hoylesella buccalis</name>
    <dbReference type="NCBI Taxonomy" id="28127"/>
    <lineage>
        <taxon>Bacteria</taxon>
        <taxon>Pseudomonadati</taxon>
        <taxon>Bacteroidota</taxon>
        <taxon>Bacteroidia</taxon>
        <taxon>Bacteroidales</taxon>
        <taxon>Prevotellaceae</taxon>
        <taxon>Hoylesella</taxon>
    </lineage>
</organism>
<evidence type="ECO:0000313" key="2">
    <source>
        <dbReference type="EMBL" id="PMC24375.1"/>
    </source>
</evidence>
<feature type="transmembrane region" description="Helical" evidence="1">
    <location>
        <begin position="102"/>
        <end position="119"/>
    </location>
</feature>
<proteinExistence type="predicted"/>
<dbReference type="AlphaFoldDB" id="A0A2N6QRH0"/>